<dbReference type="EMBL" id="JABFAA010000009">
    <property type="protein sequence ID" value="MBA0692548.1"/>
    <property type="molecule type" value="Genomic_DNA"/>
</dbReference>
<comment type="caution">
    <text evidence="1">The sequence shown here is derived from an EMBL/GenBank/DDBJ whole genome shotgun (WGS) entry which is preliminary data.</text>
</comment>
<dbReference type="AlphaFoldDB" id="A0A7J8XZ12"/>
<organism evidence="1 2">
    <name type="scientific">Gossypium aridum</name>
    <name type="common">American cotton</name>
    <name type="synonym">Erioxylum aridum</name>
    <dbReference type="NCBI Taxonomy" id="34290"/>
    <lineage>
        <taxon>Eukaryota</taxon>
        <taxon>Viridiplantae</taxon>
        <taxon>Streptophyta</taxon>
        <taxon>Embryophyta</taxon>
        <taxon>Tracheophyta</taxon>
        <taxon>Spermatophyta</taxon>
        <taxon>Magnoliopsida</taxon>
        <taxon>eudicotyledons</taxon>
        <taxon>Gunneridae</taxon>
        <taxon>Pentapetalae</taxon>
        <taxon>rosids</taxon>
        <taxon>malvids</taxon>
        <taxon>Malvales</taxon>
        <taxon>Malvaceae</taxon>
        <taxon>Malvoideae</taxon>
        <taxon>Gossypium</taxon>
    </lineage>
</organism>
<feature type="non-terminal residue" evidence="1">
    <location>
        <position position="351"/>
    </location>
</feature>
<proteinExistence type="predicted"/>
<sequence length="351" mass="39310">YPEVPLFHEKVANSSLRFVVDKVQNKLQGRDVRSLSLVVNVDLEGLSEEIEHMVHQFVWRFSSSGKDVALVYWEDVQVLRAKYGVAIGIPETLSCSRGLLVNPIPGHASLDLDYSLNGMVANDGTWNLDLFRLWLSETVIRKIIGIPLPHSTARVDKIIWGGTRTSTFSLVLKQRLLTNTEKVQQLLNHSSACRVCGYTSEDVLNGSFQICRIIMTFALGRLNGSELLGLLSGVFGRIIIFSSFRVRLGAVIILLRSRVGNTVGSVRHENGYAAAGGVMRIRNGEWITGFNRFLGSYSMFKTSSLEVLTVIQESLIGGSNSALIRRILQLLYQIRHWNICYILREENQEAD</sequence>
<accession>A0A7J8XZ12</accession>
<name>A0A7J8XZ12_GOSAI</name>
<dbReference type="Proteomes" id="UP000593577">
    <property type="component" value="Unassembled WGS sequence"/>
</dbReference>
<protein>
    <submittedName>
        <fullName evidence="1">Uncharacterized protein</fullName>
    </submittedName>
</protein>
<evidence type="ECO:0000313" key="1">
    <source>
        <dbReference type="EMBL" id="MBA0692548.1"/>
    </source>
</evidence>
<keyword evidence="2" id="KW-1185">Reference proteome</keyword>
<feature type="non-terminal residue" evidence="1">
    <location>
        <position position="1"/>
    </location>
</feature>
<gene>
    <name evidence="1" type="ORF">Goari_010100</name>
</gene>
<reference evidence="1 2" key="1">
    <citation type="journal article" date="2019" name="Genome Biol. Evol.">
        <title>Insights into the evolution of the New World diploid cottons (Gossypium, subgenus Houzingenia) based on genome sequencing.</title>
        <authorList>
            <person name="Grover C.E."/>
            <person name="Arick M.A. 2nd"/>
            <person name="Thrash A."/>
            <person name="Conover J.L."/>
            <person name="Sanders W.S."/>
            <person name="Peterson D.G."/>
            <person name="Frelichowski J.E."/>
            <person name="Scheffler J.A."/>
            <person name="Scheffler B.E."/>
            <person name="Wendel J.F."/>
        </authorList>
    </citation>
    <scope>NUCLEOTIDE SEQUENCE [LARGE SCALE GENOMIC DNA]</scope>
    <source>
        <strain evidence="1">185</strain>
        <tissue evidence="1">Leaf</tissue>
    </source>
</reference>
<evidence type="ECO:0000313" key="2">
    <source>
        <dbReference type="Proteomes" id="UP000593577"/>
    </source>
</evidence>